<keyword evidence="8" id="KW-1185">Reference proteome</keyword>
<organism evidence="7 8">
    <name type="scientific">Danionella cerebrum</name>
    <dbReference type="NCBI Taxonomy" id="2873325"/>
    <lineage>
        <taxon>Eukaryota</taxon>
        <taxon>Metazoa</taxon>
        <taxon>Chordata</taxon>
        <taxon>Craniata</taxon>
        <taxon>Vertebrata</taxon>
        <taxon>Euteleostomi</taxon>
        <taxon>Actinopterygii</taxon>
        <taxon>Neopterygii</taxon>
        <taxon>Teleostei</taxon>
        <taxon>Ostariophysi</taxon>
        <taxon>Cypriniformes</taxon>
        <taxon>Danionidae</taxon>
        <taxon>Danioninae</taxon>
        <taxon>Danionella</taxon>
    </lineage>
</organism>
<comment type="subcellular location">
    <subcellularLocation>
        <location evidence="1">Membrane</location>
        <topology evidence="1">Multi-pass membrane protein</topology>
    </subcellularLocation>
</comment>
<evidence type="ECO:0000256" key="4">
    <source>
        <dbReference type="ARBA" id="ARBA00023136"/>
    </source>
</evidence>
<dbReference type="OrthoDB" id="8678517at2759"/>
<evidence type="ECO:0000256" key="5">
    <source>
        <dbReference type="SAM" id="MobiDB-lite"/>
    </source>
</evidence>
<dbReference type="AlphaFoldDB" id="A0A553PWV7"/>
<keyword evidence="3 6" id="KW-1133">Transmembrane helix</keyword>
<feature type="compositionally biased region" description="Basic and acidic residues" evidence="5">
    <location>
        <begin position="1"/>
        <end position="13"/>
    </location>
</feature>
<dbReference type="GO" id="GO:0016020">
    <property type="term" value="C:membrane"/>
    <property type="evidence" value="ECO:0007669"/>
    <property type="project" value="UniProtKB-SubCell"/>
</dbReference>
<accession>A0A553PWV7</accession>
<evidence type="ECO:0000256" key="2">
    <source>
        <dbReference type="ARBA" id="ARBA00022692"/>
    </source>
</evidence>
<feature type="transmembrane region" description="Helical" evidence="6">
    <location>
        <begin position="226"/>
        <end position="250"/>
    </location>
</feature>
<reference evidence="7 8" key="1">
    <citation type="journal article" date="2019" name="Sci. Data">
        <title>Hybrid genome assembly and annotation of Danionella translucida.</title>
        <authorList>
            <person name="Kadobianskyi M."/>
            <person name="Schulze L."/>
            <person name="Schuelke M."/>
            <person name="Judkewitz B."/>
        </authorList>
    </citation>
    <scope>NUCLEOTIDE SEQUENCE [LARGE SCALE GENOMIC DNA]</scope>
    <source>
        <strain evidence="7 8">Bolton</strain>
    </source>
</reference>
<feature type="region of interest" description="Disordered" evidence="5">
    <location>
        <begin position="1"/>
        <end position="50"/>
    </location>
</feature>
<dbReference type="InterPro" id="IPR004031">
    <property type="entry name" value="PMP22/EMP/MP20/Claudin"/>
</dbReference>
<sequence>MIAAHRESDRCSRPVENQEPEAFPEAPDEPLELQDLPPLPPSSHRDKGSWLKEGEEPLWKDLVELHCSAVLHSSPQGVSPSSGAPHTMGGATMVKRRATLALTPLKRASHLLASADHLQDCDWRSPLTESLSVCECVLKHRVLPTDLLCEHTLVRITAASMWILLASIFLLHLACIALLLAATIHNAWWWVKDSLSTDLWGRWVLIGGNWNFTQIPDNYPREYLQAVQASSVLACVFSVLALIVFVAQLYTLPKGKRFLFTGAFQMLSCNSNTLTPSGRGQETVESNVRVKIEGRGYV</sequence>
<dbReference type="Pfam" id="PF00822">
    <property type="entry name" value="PMP22_Claudin"/>
    <property type="match status" value="1"/>
</dbReference>
<comment type="caution">
    <text evidence="7">The sequence shown here is derived from an EMBL/GenBank/DDBJ whole genome shotgun (WGS) entry which is preliminary data.</text>
</comment>
<keyword evidence="2 6" id="KW-0812">Transmembrane</keyword>
<evidence type="ECO:0000313" key="7">
    <source>
        <dbReference type="EMBL" id="TRY82167.1"/>
    </source>
</evidence>
<protein>
    <submittedName>
        <fullName evidence="7">Uncharacterized protein</fullName>
    </submittedName>
</protein>
<evidence type="ECO:0000256" key="6">
    <source>
        <dbReference type="SAM" id="Phobius"/>
    </source>
</evidence>
<gene>
    <name evidence="7" type="ORF">DNTS_009474</name>
</gene>
<dbReference type="Proteomes" id="UP000316079">
    <property type="component" value="Unassembled WGS sequence"/>
</dbReference>
<evidence type="ECO:0000313" key="8">
    <source>
        <dbReference type="Proteomes" id="UP000316079"/>
    </source>
</evidence>
<name>A0A553PWV7_9TELE</name>
<dbReference type="EMBL" id="SRMA01026574">
    <property type="protein sequence ID" value="TRY82167.1"/>
    <property type="molecule type" value="Genomic_DNA"/>
</dbReference>
<feature type="transmembrane region" description="Helical" evidence="6">
    <location>
        <begin position="162"/>
        <end position="191"/>
    </location>
</feature>
<evidence type="ECO:0000256" key="1">
    <source>
        <dbReference type="ARBA" id="ARBA00004141"/>
    </source>
</evidence>
<keyword evidence="4 6" id="KW-0472">Membrane</keyword>
<evidence type="ECO:0000256" key="3">
    <source>
        <dbReference type="ARBA" id="ARBA00022989"/>
    </source>
</evidence>
<proteinExistence type="predicted"/>